<dbReference type="RefSeq" id="WP_159444916.1">
    <property type="nucleotide sequence ID" value="NZ_CALGVN010000060.1"/>
</dbReference>
<reference evidence="2 3" key="1">
    <citation type="submission" date="2016-11" db="EMBL/GenBank/DDBJ databases">
        <authorList>
            <person name="Jaros S."/>
            <person name="Januszkiewicz K."/>
            <person name="Wedrychowicz H."/>
        </authorList>
    </citation>
    <scope>NUCLEOTIDE SEQUENCE [LARGE SCALE GENOMIC DNA]</scope>
    <source>
        <strain evidence="2 3">DSM 43832</strain>
    </source>
</reference>
<organism evidence="2 3">
    <name type="scientific">Pseudonocardia thermophila</name>
    <dbReference type="NCBI Taxonomy" id="1848"/>
    <lineage>
        <taxon>Bacteria</taxon>
        <taxon>Bacillati</taxon>
        <taxon>Actinomycetota</taxon>
        <taxon>Actinomycetes</taxon>
        <taxon>Pseudonocardiales</taxon>
        <taxon>Pseudonocardiaceae</taxon>
        <taxon>Pseudonocardia</taxon>
    </lineage>
</organism>
<dbReference type="STRING" id="1848.SAMN05443637_111111"/>
<protein>
    <submittedName>
        <fullName evidence="2">Uncharacterized protein</fullName>
    </submittedName>
</protein>
<dbReference type="Proteomes" id="UP000184363">
    <property type="component" value="Unassembled WGS sequence"/>
</dbReference>
<name>A0A1M6V080_PSETH</name>
<proteinExistence type="predicted"/>
<gene>
    <name evidence="2" type="ORF">SAMN05443637_111111</name>
</gene>
<accession>A0A1M6V080</accession>
<evidence type="ECO:0000313" key="3">
    <source>
        <dbReference type="Proteomes" id="UP000184363"/>
    </source>
</evidence>
<keyword evidence="1" id="KW-1133">Transmembrane helix</keyword>
<dbReference type="AlphaFoldDB" id="A0A1M6V080"/>
<feature type="transmembrane region" description="Helical" evidence="1">
    <location>
        <begin position="15"/>
        <end position="41"/>
    </location>
</feature>
<sequence>MSRIGEALSTTSSLVVGLLLAVAVILWAAVAGLVLGIASLIQRALG</sequence>
<keyword evidence="1" id="KW-0472">Membrane</keyword>
<keyword evidence="3" id="KW-1185">Reference proteome</keyword>
<evidence type="ECO:0000256" key="1">
    <source>
        <dbReference type="SAM" id="Phobius"/>
    </source>
</evidence>
<dbReference type="EMBL" id="FRAP01000011">
    <property type="protein sequence ID" value="SHK74716.1"/>
    <property type="molecule type" value="Genomic_DNA"/>
</dbReference>
<evidence type="ECO:0000313" key="2">
    <source>
        <dbReference type="EMBL" id="SHK74716.1"/>
    </source>
</evidence>
<keyword evidence="1" id="KW-0812">Transmembrane</keyword>